<dbReference type="Gene3D" id="3.30.390.30">
    <property type="match status" value="1"/>
</dbReference>
<dbReference type="InterPro" id="IPR000742">
    <property type="entry name" value="EGF"/>
</dbReference>
<evidence type="ECO:0000256" key="3">
    <source>
        <dbReference type="ARBA" id="ARBA00006442"/>
    </source>
</evidence>
<comment type="caution">
    <text evidence="12">Lacks conserved residue(s) required for the propagation of feature annotation.</text>
</comment>
<evidence type="ECO:0000256" key="11">
    <source>
        <dbReference type="ARBA" id="ARBA00047786"/>
    </source>
</evidence>
<comment type="similarity">
    <text evidence="3">Belongs to the FAD-dependent oxidoreductase family.</text>
</comment>
<protein>
    <submittedName>
        <fullName evidence="15">Aste57867_10310 protein</fullName>
    </submittedName>
</protein>
<evidence type="ECO:0000256" key="12">
    <source>
        <dbReference type="PROSITE-ProRule" id="PRU00076"/>
    </source>
</evidence>
<dbReference type="SMART" id="SM01353">
    <property type="entry name" value="AIF_C"/>
    <property type="match status" value="1"/>
</dbReference>
<sequence>MCAGMGVAFTTNERRTLNEKRNIVIENRGTRALPDELGTTNPLADAFPNAPPPTTGKHFPFVILGACTTAYAAIEAILQQIPAAEILLISDEAYLPRLDYKESTGPRMSDALLDTYNEWRRYITPRLEDEHEASSPTVTLVLGKRDLYFDLEQKRLALPDGTEVSFDKCLIATAGKPRPLYVLNSSQLSYALNDTINTTTTRGDFEALHHLAHDVHTVSVIGGGFLATELAVALASENSHREIRHLFVGTPGPCAHELPAYLSQELTRRMEALGNVHVQPGTLVTNVKAIAEADDRRRRVSLTCMNTSAHTTHETTDYVVLAPTHIDPNVGTVVGTSPGFEIDLVHGGIVVNAQLEAVADVFVAGSAASYYDDFVGRRRVDRYDHAVNSGLTAGHNMATSGPKKVYRHQPMFRSHMAGIGVTCEGVGVVDSRLQTVGVWLPTPDTPFARGLVYYLRGPKIVGIVLWNAPDLLENARHVMVAKPTVESAAQLTKVISLGPDAWLRMLTTDEAHADESSARKSNVFTIHTPLWHPSVGLKLRSSNICQSTNHGEHFQSATRRNWYPIDAMLLTRLGFAAAAVAATLVTDPSLQGRCSADADCPTGAVCVTVDTGRESFSKCTAATPLCHGRTFGHCPSQDFEIGNLMCVFVASEKIRNVACCPTSTTQLLVTSPDGGATSTTTVGASSGSAAAAATTCFDCFKLAGSNSTAPAIPGEFKCVFQDQCKESTAFPPVCDTSLTCNSAPNEICSKHGTCVPIDSDAPQGTFRCLCDPGFGGRFCDKVISNDCISDCGLGGTCVKGQCTCNVGYTGDQCYGCTRNTTCNSATLAGACNLKTNTCDCVPGFQGDQWCGTASDATAAAVFDTCTQKSAPNCGTKGACANSKCYCLSSSCIGTACTPCALPGCADCTAAASGAPGSAIAMGPFAMCVLLVSAAVFL</sequence>
<dbReference type="CDD" id="cd00054">
    <property type="entry name" value="EGF_CA"/>
    <property type="match status" value="1"/>
</dbReference>
<dbReference type="PANTHER" id="PTHR43557:SF4">
    <property type="entry name" value="APOPTOSIS-INDUCING FACTOR 1, MITOCHONDRIAL"/>
    <property type="match status" value="1"/>
</dbReference>
<dbReference type="InterPro" id="IPR036188">
    <property type="entry name" value="FAD/NAD-bd_sf"/>
</dbReference>
<keyword evidence="4" id="KW-0285">Flavoprotein</keyword>
<keyword evidence="16" id="KW-1185">Reference proteome</keyword>
<dbReference type="Pfam" id="PF00008">
    <property type="entry name" value="EGF"/>
    <property type="match status" value="1"/>
</dbReference>
<dbReference type="GO" id="GO:0046983">
    <property type="term" value="F:protein dimerization activity"/>
    <property type="evidence" value="ECO:0007669"/>
    <property type="project" value="InterPro"/>
</dbReference>
<dbReference type="GO" id="GO:0033108">
    <property type="term" value="P:mitochondrial respiratory chain complex assembly"/>
    <property type="evidence" value="ECO:0007669"/>
    <property type="project" value="TreeGrafter"/>
</dbReference>
<feature type="disulfide bond" evidence="12">
    <location>
        <begin position="770"/>
        <end position="779"/>
    </location>
</feature>
<comment type="subcellular location">
    <subcellularLocation>
        <location evidence="2">Mitochondrion</location>
    </subcellularLocation>
</comment>
<evidence type="ECO:0000313" key="16">
    <source>
        <dbReference type="Proteomes" id="UP000332933"/>
    </source>
</evidence>
<keyword evidence="12" id="KW-1015">Disulfide bond</keyword>
<dbReference type="SMART" id="SM00181">
    <property type="entry name" value="EGF"/>
    <property type="match status" value="3"/>
</dbReference>
<feature type="domain" description="EGF-like" evidence="13">
    <location>
        <begin position="736"/>
        <end position="780"/>
    </location>
</feature>
<dbReference type="InterPro" id="IPR023753">
    <property type="entry name" value="FAD/NAD-binding_dom"/>
</dbReference>
<name>A0A485KQ01_9STRA</name>
<reference evidence="15 16" key="1">
    <citation type="submission" date="2019-03" db="EMBL/GenBank/DDBJ databases">
        <authorList>
            <person name="Gaulin E."/>
            <person name="Dumas B."/>
        </authorList>
    </citation>
    <scope>NUCLEOTIDE SEQUENCE [LARGE SCALE GENOMIC DNA]</scope>
    <source>
        <strain evidence="15">CBS 568.67</strain>
    </source>
</reference>
<dbReference type="GO" id="GO:0016174">
    <property type="term" value="F:NAD(P)H oxidase H2O2-forming activity"/>
    <property type="evidence" value="ECO:0007669"/>
    <property type="project" value="TreeGrafter"/>
</dbReference>
<accession>A0A485KQ01</accession>
<comment type="cofactor">
    <cofactor evidence="1">
        <name>FAD</name>
        <dbReference type="ChEBI" id="CHEBI:57692"/>
    </cofactor>
</comment>
<dbReference type="OrthoDB" id="6029at2759"/>
<dbReference type="Proteomes" id="UP000332933">
    <property type="component" value="Unassembled WGS sequence"/>
</dbReference>
<dbReference type="GO" id="GO:0005739">
    <property type="term" value="C:mitochondrion"/>
    <property type="evidence" value="ECO:0007669"/>
    <property type="project" value="UniProtKB-SubCell"/>
</dbReference>
<dbReference type="PROSITE" id="PS50026">
    <property type="entry name" value="EGF_3"/>
    <property type="match status" value="1"/>
</dbReference>
<keyword evidence="5" id="KW-0053">Apoptosis</keyword>
<reference evidence="14" key="2">
    <citation type="submission" date="2019-06" db="EMBL/GenBank/DDBJ databases">
        <title>Genomics analysis of Aphanomyces spp. identifies a new class of oomycete effector associated with host adaptation.</title>
        <authorList>
            <person name="Gaulin E."/>
        </authorList>
    </citation>
    <scope>NUCLEOTIDE SEQUENCE</scope>
    <source>
        <strain evidence="14">CBS 578.67</strain>
    </source>
</reference>
<evidence type="ECO:0000256" key="10">
    <source>
        <dbReference type="ARBA" id="ARBA00023128"/>
    </source>
</evidence>
<keyword evidence="10" id="KW-0496">Mitochondrion</keyword>
<keyword evidence="8" id="KW-0560">Oxidoreductase</keyword>
<evidence type="ECO:0000313" key="14">
    <source>
        <dbReference type="EMBL" id="KAF0699108.1"/>
    </source>
</evidence>
<evidence type="ECO:0000256" key="9">
    <source>
        <dbReference type="ARBA" id="ARBA00023027"/>
    </source>
</evidence>
<dbReference type="Gene3D" id="2.10.25.10">
    <property type="entry name" value="Laminin"/>
    <property type="match status" value="1"/>
</dbReference>
<dbReference type="Pfam" id="PF14721">
    <property type="entry name" value="AIF_C"/>
    <property type="match status" value="1"/>
</dbReference>
<evidence type="ECO:0000256" key="8">
    <source>
        <dbReference type="ARBA" id="ARBA00023002"/>
    </source>
</evidence>
<organism evidence="15 16">
    <name type="scientific">Aphanomyces stellatus</name>
    <dbReference type="NCBI Taxonomy" id="120398"/>
    <lineage>
        <taxon>Eukaryota</taxon>
        <taxon>Sar</taxon>
        <taxon>Stramenopiles</taxon>
        <taxon>Oomycota</taxon>
        <taxon>Saprolegniomycetes</taxon>
        <taxon>Saprolegniales</taxon>
        <taxon>Verrucalvaceae</taxon>
        <taxon>Aphanomyces</taxon>
    </lineage>
</organism>
<dbReference type="PROSITE" id="PS00022">
    <property type="entry name" value="EGF_1"/>
    <property type="match status" value="2"/>
</dbReference>
<dbReference type="SUPFAM" id="SSF57196">
    <property type="entry name" value="EGF/Laminin"/>
    <property type="match status" value="1"/>
</dbReference>
<evidence type="ECO:0000256" key="6">
    <source>
        <dbReference type="ARBA" id="ARBA00022827"/>
    </source>
</evidence>
<evidence type="ECO:0000256" key="1">
    <source>
        <dbReference type="ARBA" id="ARBA00001974"/>
    </source>
</evidence>
<dbReference type="InterPro" id="IPR029324">
    <property type="entry name" value="AIF_C"/>
</dbReference>
<evidence type="ECO:0000256" key="7">
    <source>
        <dbReference type="ARBA" id="ARBA00022946"/>
    </source>
</evidence>
<evidence type="ECO:0000256" key="2">
    <source>
        <dbReference type="ARBA" id="ARBA00004173"/>
    </source>
</evidence>
<dbReference type="PROSITE" id="PS01186">
    <property type="entry name" value="EGF_2"/>
    <property type="match status" value="1"/>
</dbReference>
<keyword evidence="9" id="KW-0520">NAD</keyword>
<evidence type="ECO:0000256" key="4">
    <source>
        <dbReference type="ARBA" id="ARBA00022630"/>
    </source>
</evidence>
<dbReference type="SUPFAM" id="SSF55424">
    <property type="entry name" value="FAD/NAD-linked reductases, dimerisation (C-terminal) domain"/>
    <property type="match status" value="1"/>
</dbReference>
<dbReference type="Pfam" id="PF07992">
    <property type="entry name" value="Pyr_redox_2"/>
    <property type="match status" value="1"/>
</dbReference>
<dbReference type="EMBL" id="CAADRA010005218">
    <property type="protein sequence ID" value="VFT87184.1"/>
    <property type="molecule type" value="Genomic_DNA"/>
</dbReference>
<dbReference type="InterPro" id="IPR016156">
    <property type="entry name" value="FAD/NAD-linked_Rdtase_dimer_sf"/>
</dbReference>
<keyword evidence="12" id="KW-0245">EGF-like domain</keyword>
<evidence type="ECO:0000313" key="15">
    <source>
        <dbReference type="EMBL" id="VFT87184.1"/>
    </source>
</evidence>
<dbReference type="InterPro" id="IPR050446">
    <property type="entry name" value="FAD-oxidoreductase/Apoptosis"/>
</dbReference>
<gene>
    <name evidence="15" type="primary">Aste57867_10310</name>
    <name evidence="14" type="ORF">As57867_010270</name>
    <name evidence="15" type="ORF">ASTE57867_10310</name>
</gene>
<dbReference type="PANTHER" id="PTHR43557">
    <property type="entry name" value="APOPTOSIS-INDUCING FACTOR 1"/>
    <property type="match status" value="1"/>
</dbReference>
<dbReference type="Gene3D" id="3.50.50.60">
    <property type="entry name" value="FAD/NAD(P)-binding domain"/>
    <property type="match status" value="2"/>
</dbReference>
<dbReference type="AlphaFoldDB" id="A0A485KQ01"/>
<dbReference type="GO" id="GO:0071949">
    <property type="term" value="F:FAD binding"/>
    <property type="evidence" value="ECO:0007669"/>
    <property type="project" value="TreeGrafter"/>
</dbReference>
<dbReference type="EMBL" id="VJMH01005197">
    <property type="protein sequence ID" value="KAF0699108.1"/>
    <property type="molecule type" value="Genomic_DNA"/>
</dbReference>
<evidence type="ECO:0000256" key="5">
    <source>
        <dbReference type="ARBA" id="ARBA00022703"/>
    </source>
</evidence>
<evidence type="ECO:0000259" key="13">
    <source>
        <dbReference type="PROSITE" id="PS50026"/>
    </source>
</evidence>
<proteinExistence type="inferred from homology"/>
<keyword evidence="6" id="KW-0274">FAD</keyword>
<dbReference type="GO" id="GO:0012501">
    <property type="term" value="P:programmed cell death"/>
    <property type="evidence" value="ECO:0007669"/>
    <property type="project" value="TreeGrafter"/>
</dbReference>
<keyword evidence="7" id="KW-0809">Transit peptide</keyword>
<dbReference type="SUPFAM" id="SSF51905">
    <property type="entry name" value="FAD/NAD(P)-binding domain"/>
    <property type="match status" value="2"/>
</dbReference>
<comment type="catalytic activity">
    <reaction evidence="11">
        <text>A + NADH + H(+) = AH2 + NAD(+)</text>
        <dbReference type="Rhea" id="RHEA:11356"/>
        <dbReference type="ChEBI" id="CHEBI:13193"/>
        <dbReference type="ChEBI" id="CHEBI:15378"/>
        <dbReference type="ChEBI" id="CHEBI:17499"/>
        <dbReference type="ChEBI" id="CHEBI:57540"/>
        <dbReference type="ChEBI" id="CHEBI:57945"/>
    </reaction>
</comment>